<dbReference type="SUPFAM" id="SSF46689">
    <property type="entry name" value="Homeodomain-like"/>
    <property type="match status" value="1"/>
</dbReference>
<dbReference type="InterPro" id="IPR001647">
    <property type="entry name" value="HTH_TetR"/>
</dbReference>
<evidence type="ECO:0000259" key="3">
    <source>
        <dbReference type="PROSITE" id="PS50977"/>
    </source>
</evidence>
<evidence type="ECO:0000313" key="4">
    <source>
        <dbReference type="EMBL" id="ODM09888.1"/>
    </source>
</evidence>
<dbReference type="PRINTS" id="PR00455">
    <property type="entry name" value="HTHTETR"/>
</dbReference>
<dbReference type="AlphaFoldDB" id="A0A1E3AMG0"/>
<name>A0A1E3AMG0_9FIRM</name>
<evidence type="ECO:0000256" key="1">
    <source>
        <dbReference type="ARBA" id="ARBA00023125"/>
    </source>
</evidence>
<keyword evidence="1 2" id="KW-0238">DNA-binding</keyword>
<dbReference type="RefSeq" id="WP_069158279.1">
    <property type="nucleotide sequence ID" value="NZ_DBFYTC010000126.1"/>
</dbReference>
<dbReference type="PANTHER" id="PTHR30055">
    <property type="entry name" value="HTH-TYPE TRANSCRIPTIONAL REGULATOR RUTR"/>
    <property type="match status" value="1"/>
</dbReference>
<sequence length="222" mass="25901">MENERIKAIHDAAVHLFLQQGYARTQISHIAREVGVSVGTIYHDFAGKQEIMHFVLKCTISPGYLEKDFERPVTDDLFRGLEEEIMQVFRKSAENFSGRLKQGKEAYDFPSLISDAFDMLAQYAVGCLFIEKNQFDFPVLARNYREYREHFFAAMTGYLSLFMEKGMIRPLKNKELTTALIVEQLAWWAMDMRYNSFEEHHISLEDAKEVCMDNLVHAYMQV</sequence>
<reference evidence="4 7" key="1">
    <citation type="submission" date="2016-07" db="EMBL/GenBank/DDBJ databases">
        <title>Characterization of isolates of Eisenbergiella tayi derived from blood cultures, using whole genome sequencing.</title>
        <authorList>
            <person name="Burdz T."/>
            <person name="Wiebe D."/>
            <person name="Huynh C."/>
            <person name="Bernard K."/>
        </authorList>
    </citation>
    <scope>NUCLEOTIDE SEQUENCE [LARGE SCALE GENOMIC DNA]</scope>
    <source>
        <strain evidence="4 7">NML 120489</strain>
    </source>
</reference>
<keyword evidence="6" id="KW-1185">Reference proteome</keyword>
<feature type="DNA-binding region" description="H-T-H motif" evidence="2">
    <location>
        <begin position="26"/>
        <end position="45"/>
    </location>
</feature>
<proteinExistence type="predicted"/>
<protein>
    <submittedName>
        <fullName evidence="4">HTH-type transcriptional regulator BetI</fullName>
    </submittedName>
    <submittedName>
        <fullName evidence="5">TetR family transcriptional regulator</fullName>
    </submittedName>
</protein>
<evidence type="ECO:0000313" key="7">
    <source>
        <dbReference type="Proteomes" id="UP000095003"/>
    </source>
</evidence>
<accession>A0A1E3AMG0</accession>
<dbReference type="Gene3D" id="1.10.357.10">
    <property type="entry name" value="Tetracycline Repressor, domain 2"/>
    <property type="match status" value="1"/>
</dbReference>
<dbReference type="Pfam" id="PF00440">
    <property type="entry name" value="TetR_N"/>
    <property type="match status" value="1"/>
</dbReference>
<feature type="domain" description="HTH tetR-type" evidence="3">
    <location>
        <begin position="3"/>
        <end position="63"/>
    </location>
</feature>
<dbReference type="GO" id="GO:0003700">
    <property type="term" value="F:DNA-binding transcription factor activity"/>
    <property type="evidence" value="ECO:0007669"/>
    <property type="project" value="TreeGrafter"/>
</dbReference>
<comment type="caution">
    <text evidence="4">The sequence shown here is derived from an EMBL/GenBank/DDBJ whole genome shotgun (WGS) entry which is preliminary data.</text>
</comment>
<reference evidence="5 6" key="2">
    <citation type="submission" date="2016-08" db="EMBL/GenBank/DDBJ databases">
        <title>Characterization of Isolates of Eisenbergiella tayi Derived from Blood Cultures, Using Whole Genome Sequencing.</title>
        <authorList>
            <person name="Bernier A.-M."/>
            <person name="Burdz T."/>
            <person name="Wiebe D."/>
            <person name="Bernard K."/>
        </authorList>
    </citation>
    <scope>NUCLEOTIDE SEQUENCE [LARGE SCALE GENOMIC DNA]</scope>
    <source>
        <strain evidence="5 6">NML120146</strain>
    </source>
</reference>
<organism evidence="4 7">
    <name type="scientific">Eisenbergiella tayi</name>
    <dbReference type="NCBI Taxonomy" id="1432052"/>
    <lineage>
        <taxon>Bacteria</taxon>
        <taxon>Bacillati</taxon>
        <taxon>Bacillota</taxon>
        <taxon>Clostridia</taxon>
        <taxon>Lachnospirales</taxon>
        <taxon>Lachnospiraceae</taxon>
        <taxon>Eisenbergiella</taxon>
    </lineage>
</organism>
<evidence type="ECO:0000313" key="6">
    <source>
        <dbReference type="Proteomes" id="UP000094869"/>
    </source>
</evidence>
<dbReference type="Proteomes" id="UP000095003">
    <property type="component" value="Unassembled WGS sequence"/>
</dbReference>
<dbReference type="EMBL" id="MCGI01000004">
    <property type="protein sequence ID" value="ODM09888.1"/>
    <property type="molecule type" value="Genomic_DNA"/>
</dbReference>
<dbReference type="EMBL" id="MEHD01000054">
    <property type="protein sequence ID" value="ODR44880.1"/>
    <property type="molecule type" value="Genomic_DNA"/>
</dbReference>
<dbReference type="PROSITE" id="PS50977">
    <property type="entry name" value="HTH_TETR_2"/>
    <property type="match status" value="1"/>
</dbReference>
<dbReference type="Proteomes" id="UP000094869">
    <property type="component" value="Unassembled WGS sequence"/>
</dbReference>
<dbReference type="InterPro" id="IPR050109">
    <property type="entry name" value="HTH-type_TetR-like_transc_reg"/>
</dbReference>
<dbReference type="InterPro" id="IPR009057">
    <property type="entry name" value="Homeodomain-like_sf"/>
</dbReference>
<gene>
    <name evidence="4" type="primary">betI_5</name>
    <name evidence="4" type="ORF">BEH84_04256</name>
    <name evidence="5" type="ORF">BEI63_29380</name>
</gene>
<evidence type="ECO:0000313" key="5">
    <source>
        <dbReference type="EMBL" id="ODR44880.1"/>
    </source>
</evidence>
<dbReference type="GeneID" id="93302207"/>
<evidence type="ECO:0000256" key="2">
    <source>
        <dbReference type="PROSITE-ProRule" id="PRU00335"/>
    </source>
</evidence>
<dbReference type="PANTHER" id="PTHR30055:SF226">
    <property type="entry name" value="HTH-TYPE TRANSCRIPTIONAL REGULATOR PKSA"/>
    <property type="match status" value="1"/>
</dbReference>
<dbReference type="GO" id="GO:0000976">
    <property type="term" value="F:transcription cis-regulatory region binding"/>
    <property type="evidence" value="ECO:0007669"/>
    <property type="project" value="TreeGrafter"/>
</dbReference>